<evidence type="ECO:0000313" key="1">
    <source>
        <dbReference type="Proteomes" id="UP000095280"/>
    </source>
</evidence>
<reference evidence="2 3" key="1">
    <citation type="submission" date="2016-11" db="UniProtKB">
        <authorList>
            <consortium name="WormBaseParasite"/>
        </authorList>
    </citation>
    <scope>IDENTIFICATION</scope>
</reference>
<dbReference type="AlphaFoldDB" id="A0A1I8IHT3"/>
<dbReference type="Proteomes" id="UP000095280">
    <property type="component" value="Unplaced"/>
</dbReference>
<accession>A0A1I8IHT3</accession>
<sequence length="132" mass="14526">MPLRKKLSRSQVASRPVRVYTDGEIQRRIAELPFSVQLVMMSAMESLIQSEIRASLSSLTAARQDVRSLQSHLDSLVVDGFQEAETAREAAKGAIRLEDFADRSQSTLPKNPAGPSSQLSIQDEVINKTSVV</sequence>
<organism evidence="1 3">
    <name type="scientific">Macrostomum lignano</name>
    <dbReference type="NCBI Taxonomy" id="282301"/>
    <lineage>
        <taxon>Eukaryota</taxon>
        <taxon>Metazoa</taxon>
        <taxon>Spiralia</taxon>
        <taxon>Lophotrochozoa</taxon>
        <taxon>Platyhelminthes</taxon>
        <taxon>Rhabditophora</taxon>
        <taxon>Macrostomorpha</taxon>
        <taxon>Macrostomida</taxon>
        <taxon>Macrostomidae</taxon>
        <taxon>Macrostomum</taxon>
    </lineage>
</organism>
<proteinExistence type="predicted"/>
<dbReference type="WBParaSite" id="maker-uti_cns_0012619-snap-gene-0.5-mRNA-1">
    <property type="protein sequence ID" value="maker-uti_cns_0012619-snap-gene-0.5-mRNA-1"/>
    <property type="gene ID" value="maker-uti_cns_0012619-snap-gene-0.5"/>
</dbReference>
<protein>
    <submittedName>
        <fullName evidence="2 3">Histone domain-containing protein</fullName>
    </submittedName>
</protein>
<dbReference type="WBParaSite" id="maker-uti_cns_0009323-snap-gene-0.2-mRNA-1">
    <property type="protein sequence ID" value="maker-uti_cns_0009323-snap-gene-0.2-mRNA-1"/>
    <property type="gene ID" value="maker-uti_cns_0009323-snap-gene-0.2"/>
</dbReference>
<name>A0A1I8IHT3_9PLAT</name>
<keyword evidence="1" id="KW-1185">Reference proteome</keyword>
<evidence type="ECO:0000313" key="2">
    <source>
        <dbReference type="WBParaSite" id="maker-uti_cns_0009323-snap-gene-0.2-mRNA-1"/>
    </source>
</evidence>
<evidence type="ECO:0000313" key="3">
    <source>
        <dbReference type="WBParaSite" id="maker-uti_cns_0012619-snap-gene-0.5-mRNA-1"/>
    </source>
</evidence>